<comment type="caution">
    <text evidence="12">The sequence shown here is derived from an EMBL/GenBank/DDBJ whole genome shotgun (WGS) entry which is preliminary data.</text>
</comment>
<organism evidence="12 13">
    <name type="scientific">Anthropogastromicrobium aceti</name>
    <dbReference type="NCBI Taxonomy" id="2981768"/>
    <lineage>
        <taxon>Bacteria</taxon>
        <taxon>Bacillati</taxon>
        <taxon>Bacillota</taxon>
        <taxon>Clostridia</taxon>
        <taxon>Lachnospirales</taxon>
        <taxon>Lachnospiraceae</taxon>
        <taxon>Anthropogastromicrobium</taxon>
    </lineage>
</organism>
<dbReference type="CDD" id="cd06089">
    <property type="entry name" value="KOW_RPL26"/>
    <property type="match status" value="1"/>
</dbReference>
<keyword evidence="7 10" id="KW-0687">Ribonucleoprotein</keyword>
<name>A0AAE3E5Y4_9FIRM</name>
<evidence type="ECO:0000256" key="3">
    <source>
        <dbReference type="ARBA" id="ARBA00011838"/>
    </source>
</evidence>
<dbReference type="GO" id="GO:1990904">
    <property type="term" value="C:ribonucleoprotein complex"/>
    <property type="evidence" value="ECO:0007669"/>
    <property type="project" value="UniProtKB-KW"/>
</dbReference>
<evidence type="ECO:0000256" key="5">
    <source>
        <dbReference type="ARBA" id="ARBA00022884"/>
    </source>
</evidence>
<dbReference type="Proteomes" id="UP001198200">
    <property type="component" value="Unassembled WGS sequence"/>
</dbReference>
<dbReference type="InterPro" id="IPR005824">
    <property type="entry name" value="KOW"/>
</dbReference>
<dbReference type="FunFam" id="2.30.30.30:FF:000004">
    <property type="entry name" value="50S ribosomal protein L24"/>
    <property type="match status" value="1"/>
</dbReference>
<dbReference type="Gene3D" id="2.30.30.30">
    <property type="match status" value="1"/>
</dbReference>
<comment type="subunit">
    <text evidence="3 10">Part of the 50S ribosomal subunit.</text>
</comment>
<dbReference type="GO" id="GO:0019843">
    <property type="term" value="F:rRNA binding"/>
    <property type="evidence" value="ECO:0007669"/>
    <property type="project" value="UniProtKB-UniRule"/>
</dbReference>
<comment type="function">
    <text evidence="1 10">One of two assembly initiator proteins, it binds directly to the 5'-end of the 23S rRNA, where it nucleates assembly of the 50S subunit.</text>
</comment>
<keyword evidence="6 10" id="KW-0689">Ribosomal protein</keyword>
<dbReference type="SUPFAM" id="SSF50104">
    <property type="entry name" value="Translation proteins SH3-like domain"/>
    <property type="match status" value="1"/>
</dbReference>
<dbReference type="EMBL" id="JAJEQN010000023">
    <property type="protein sequence ID" value="MCC2221916.1"/>
    <property type="molecule type" value="Genomic_DNA"/>
</dbReference>
<evidence type="ECO:0000256" key="7">
    <source>
        <dbReference type="ARBA" id="ARBA00023274"/>
    </source>
</evidence>
<dbReference type="InterPro" id="IPR041988">
    <property type="entry name" value="Ribosomal_uL24_KOW"/>
</dbReference>
<dbReference type="Pfam" id="PF17136">
    <property type="entry name" value="ribosomal_L24"/>
    <property type="match status" value="1"/>
</dbReference>
<dbReference type="GO" id="GO:0006412">
    <property type="term" value="P:translation"/>
    <property type="evidence" value="ECO:0007669"/>
    <property type="project" value="UniProtKB-UniRule"/>
</dbReference>
<dbReference type="PANTHER" id="PTHR12903">
    <property type="entry name" value="MITOCHONDRIAL RIBOSOMAL PROTEIN L24"/>
    <property type="match status" value="1"/>
</dbReference>
<feature type="domain" description="KOW" evidence="11">
    <location>
        <begin position="4"/>
        <end position="31"/>
    </location>
</feature>
<evidence type="ECO:0000256" key="4">
    <source>
        <dbReference type="ARBA" id="ARBA00022730"/>
    </source>
</evidence>
<dbReference type="NCBIfam" id="TIGR01079">
    <property type="entry name" value="rplX_bact"/>
    <property type="match status" value="1"/>
</dbReference>
<dbReference type="InterPro" id="IPR014722">
    <property type="entry name" value="Rib_uL2_dom2"/>
</dbReference>
<evidence type="ECO:0000256" key="2">
    <source>
        <dbReference type="ARBA" id="ARBA00010618"/>
    </source>
</evidence>
<keyword evidence="4 10" id="KW-0699">rRNA-binding</keyword>
<dbReference type="GO" id="GO:0005840">
    <property type="term" value="C:ribosome"/>
    <property type="evidence" value="ECO:0007669"/>
    <property type="project" value="UniProtKB-KW"/>
</dbReference>
<evidence type="ECO:0000313" key="12">
    <source>
        <dbReference type="EMBL" id="MCC2221916.1"/>
    </source>
</evidence>
<dbReference type="InterPro" id="IPR008991">
    <property type="entry name" value="Translation_prot_SH3-like_sf"/>
</dbReference>
<dbReference type="InterPro" id="IPR057264">
    <property type="entry name" value="Ribosomal_uL24_C"/>
</dbReference>
<evidence type="ECO:0000256" key="10">
    <source>
        <dbReference type="HAMAP-Rule" id="MF_01326"/>
    </source>
</evidence>
<evidence type="ECO:0000256" key="1">
    <source>
        <dbReference type="ARBA" id="ARBA00004072"/>
    </source>
</evidence>
<evidence type="ECO:0000259" key="11">
    <source>
        <dbReference type="SMART" id="SM00739"/>
    </source>
</evidence>
<protein>
    <recommendedName>
        <fullName evidence="8 10">Large ribosomal subunit protein uL24</fullName>
    </recommendedName>
</protein>
<dbReference type="AlphaFoldDB" id="A0AAE3E5Y4"/>
<dbReference type="Pfam" id="PF00467">
    <property type="entry name" value="KOW"/>
    <property type="match status" value="1"/>
</dbReference>
<dbReference type="GO" id="GO:0003735">
    <property type="term" value="F:structural constituent of ribosome"/>
    <property type="evidence" value="ECO:0007669"/>
    <property type="project" value="InterPro"/>
</dbReference>
<dbReference type="InterPro" id="IPR003256">
    <property type="entry name" value="Ribosomal_uL24"/>
</dbReference>
<evidence type="ECO:0000256" key="6">
    <source>
        <dbReference type="ARBA" id="ARBA00022980"/>
    </source>
</evidence>
<reference evidence="12 13" key="1">
    <citation type="submission" date="2021-10" db="EMBL/GenBank/DDBJ databases">
        <title>Anaerobic single-cell dispensing facilitates the cultivation of human gut bacteria.</title>
        <authorList>
            <person name="Afrizal A."/>
        </authorList>
    </citation>
    <scope>NUCLEOTIDE SEQUENCE [LARGE SCALE GENOMIC DNA]</scope>
    <source>
        <strain evidence="12 13">CLA-AA-H224</strain>
    </source>
</reference>
<dbReference type="HAMAP" id="MF_01326_B">
    <property type="entry name" value="Ribosomal_uL24_B"/>
    <property type="match status" value="1"/>
</dbReference>
<evidence type="ECO:0000256" key="8">
    <source>
        <dbReference type="ARBA" id="ARBA00035206"/>
    </source>
</evidence>
<dbReference type="SMART" id="SM00739">
    <property type="entry name" value="KOW"/>
    <property type="match status" value="1"/>
</dbReference>
<accession>A0AAE3E5Y4</accession>
<evidence type="ECO:0000256" key="9">
    <source>
        <dbReference type="ARBA" id="ARBA00058688"/>
    </source>
</evidence>
<gene>
    <name evidence="10 12" type="primary">rplX</name>
    <name evidence="12" type="ORF">LKD48_09765</name>
</gene>
<evidence type="ECO:0000313" key="13">
    <source>
        <dbReference type="Proteomes" id="UP001198200"/>
    </source>
</evidence>
<comment type="function">
    <text evidence="9 10">One of the proteins that surrounds the polypeptide exit tunnel on the outside of the subunit.</text>
</comment>
<sequence>MASKIKKGDTVKVIAGKDKEKEGKVLSVDAKNNKVVVEGVNMVTKHSKPSAANQQGGIIEKEAPIDLSNVMYSAKGQAVRVGFSVQDGKKVRVNKKTGEVID</sequence>
<dbReference type="RefSeq" id="WP_066562127.1">
    <property type="nucleotide sequence ID" value="NZ_JAJEQN010000023.1"/>
</dbReference>
<comment type="similarity">
    <text evidence="2 10">Belongs to the universal ribosomal protein uL24 family.</text>
</comment>
<keyword evidence="5 10" id="KW-0694">RNA-binding</keyword>
<proteinExistence type="inferred from homology"/>
<keyword evidence="13" id="KW-1185">Reference proteome</keyword>